<gene>
    <name evidence="2" type="ORF">ACJ72_04905</name>
</gene>
<dbReference type="Proteomes" id="UP000091918">
    <property type="component" value="Unassembled WGS sequence"/>
</dbReference>
<proteinExistence type="predicted"/>
<dbReference type="AlphaFoldDB" id="A0A1B7NVH9"/>
<evidence type="ECO:0000313" key="3">
    <source>
        <dbReference type="Proteomes" id="UP000091918"/>
    </source>
</evidence>
<keyword evidence="1" id="KW-1133">Transmembrane helix</keyword>
<accession>A0A1B7NVH9</accession>
<reference evidence="2 3" key="1">
    <citation type="submission" date="2015-07" db="EMBL/GenBank/DDBJ databases">
        <title>Emmonsia species relationships and genome sequence.</title>
        <authorList>
            <person name="Cuomo C.A."/>
            <person name="Schwartz I.S."/>
            <person name="Kenyon C."/>
            <person name="de Hoog G.S."/>
            <person name="Govender N.P."/>
            <person name="Botha A."/>
            <person name="Moreno L."/>
            <person name="de Vries M."/>
            <person name="Munoz J.F."/>
            <person name="Stielow J.B."/>
        </authorList>
    </citation>
    <scope>NUCLEOTIDE SEQUENCE [LARGE SCALE GENOMIC DNA]</scope>
    <source>
        <strain evidence="2 3">CBS 136260</strain>
    </source>
</reference>
<keyword evidence="3" id="KW-1185">Reference proteome</keyword>
<feature type="transmembrane region" description="Helical" evidence="1">
    <location>
        <begin position="21"/>
        <end position="42"/>
    </location>
</feature>
<sequence length="98" mass="11702">MTAIDTLIQKIQNSYRHTQTFLEYFPNAILWSCLVFIFVNGIPGMNPLPEHDLKPPTVPVAYDVYKQDRGRRKHRRIYWRNIVQVLPTILEEEEEFLK</sequence>
<organism evidence="2 3">
    <name type="scientific">Emergomyces africanus</name>
    <dbReference type="NCBI Taxonomy" id="1955775"/>
    <lineage>
        <taxon>Eukaryota</taxon>
        <taxon>Fungi</taxon>
        <taxon>Dikarya</taxon>
        <taxon>Ascomycota</taxon>
        <taxon>Pezizomycotina</taxon>
        <taxon>Eurotiomycetes</taxon>
        <taxon>Eurotiomycetidae</taxon>
        <taxon>Onygenales</taxon>
        <taxon>Ajellomycetaceae</taxon>
        <taxon>Emergomyces</taxon>
    </lineage>
</organism>
<protein>
    <submittedName>
        <fullName evidence="2">Uncharacterized protein</fullName>
    </submittedName>
</protein>
<keyword evidence="1" id="KW-0472">Membrane</keyword>
<evidence type="ECO:0000313" key="2">
    <source>
        <dbReference type="EMBL" id="OAX80753.1"/>
    </source>
</evidence>
<comment type="caution">
    <text evidence="2">The sequence shown here is derived from an EMBL/GenBank/DDBJ whole genome shotgun (WGS) entry which is preliminary data.</text>
</comment>
<keyword evidence="1" id="KW-0812">Transmembrane</keyword>
<name>A0A1B7NVH9_9EURO</name>
<dbReference type="OrthoDB" id="4182635at2759"/>
<evidence type="ECO:0000256" key="1">
    <source>
        <dbReference type="SAM" id="Phobius"/>
    </source>
</evidence>
<dbReference type="EMBL" id="LGUA01000625">
    <property type="protein sequence ID" value="OAX80753.1"/>
    <property type="molecule type" value="Genomic_DNA"/>
</dbReference>